<proteinExistence type="predicted"/>
<feature type="compositionally biased region" description="Low complexity" evidence="2">
    <location>
        <begin position="530"/>
        <end position="552"/>
    </location>
</feature>
<gene>
    <name evidence="4" type="ORF">E4P47_05405</name>
</gene>
<dbReference type="GO" id="GO:0030288">
    <property type="term" value="C:outer membrane-bounded periplasmic space"/>
    <property type="evidence" value="ECO:0007669"/>
    <property type="project" value="TreeGrafter"/>
</dbReference>
<dbReference type="EMBL" id="SPNC01000069">
    <property type="protein sequence ID" value="TFH95045.1"/>
    <property type="molecule type" value="Genomic_DNA"/>
</dbReference>
<dbReference type="Pfam" id="PF13100">
    <property type="entry name" value="OstA_2"/>
    <property type="match status" value="1"/>
</dbReference>
<dbReference type="OrthoDB" id="9805931at2"/>
<sequence length="552" mass="62064">MNSKGLVTSVANPFAVDTATKKTANGKERIFIENVDVWRFDQAIDSQAQLLVGNVVLRHNNAYMYCDSAKLFQEQNRFEGYNNVRIVQGDSLEITCNYIDYDGTTMVSRLREFVVMKHGDNTLYTDSLDYDRVSGLGYYFDSGSITDTLNVLSSIYGEYDTKTKKAVFQDEVVLDNPNFKLYTDILHYDTETKLANITSPSRIVGDSGVILTSRGTYDTANDLAYLMNGPVIESGTRWMTGDSIFYDRGAQRAEIYGHINMKDTADQVALRGNYAEYHEETSYGYATDSAYMAEYSGEDTLYVHAHILEMIKVDSVSNLIKGRGNARLYREDMQAVSDSILYYSADSVMHWVGHPFVWSGKSQVTGDSLSIYIKNGAVDYAHIRENAYLSNKVDDKEHYNQMRGREVLAYFSDNKLDSVWTRGNAEVIYYSLNQDSVPTEHIKSQSSAILMQFEKEEISLIKLLDRTVGTMTPIILLDHSQLFYPGFVWFPEGRPTSFLDIFRTTPKPNVNTSQPADGQQPQAEAPPSELAPRASVAEAAAEAPPLEVKAKP</sequence>
<dbReference type="GO" id="GO:0015920">
    <property type="term" value="P:lipopolysaccharide transport"/>
    <property type="evidence" value="ECO:0007669"/>
    <property type="project" value="TreeGrafter"/>
</dbReference>
<keyword evidence="1" id="KW-0732">Signal</keyword>
<dbReference type="Proteomes" id="UP000297225">
    <property type="component" value="Unassembled WGS sequence"/>
</dbReference>
<dbReference type="Gene3D" id="2.60.450.10">
    <property type="entry name" value="Lipopolysaccharide (LPS) transport protein A like domain"/>
    <property type="match status" value="3"/>
</dbReference>
<evidence type="ECO:0000313" key="4">
    <source>
        <dbReference type="EMBL" id="TFH95045.1"/>
    </source>
</evidence>
<protein>
    <recommendedName>
        <fullName evidence="3">Organic solvent tolerance-like N-terminal domain-containing protein</fullName>
    </recommendedName>
</protein>
<organism evidence="4 5">
    <name type="scientific">Porphyromonas levii</name>
    <dbReference type="NCBI Taxonomy" id="28114"/>
    <lineage>
        <taxon>Bacteria</taxon>
        <taxon>Pseudomonadati</taxon>
        <taxon>Bacteroidota</taxon>
        <taxon>Bacteroidia</taxon>
        <taxon>Bacteroidales</taxon>
        <taxon>Porphyromonadaceae</taxon>
        <taxon>Porphyromonas</taxon>
    </lineage>
</organism>
<feature type="domain" description="Organic solvent tolerance-like N-terminal" evidence="3">
    <location>
        <begin position="27"/>
        <end position="184"/>
    </location>
</feature>
<dbReference type="PANTHER" id="PTHR36504:SF1">
    <property type="entry name" value="LIPOPOLYSACCHARIDE EXPORT SYSTEM PROTEIN LPTA"/>
    <property type="match status" value="1"/>
</dbReference>
<reference evidence="4 5" key="1">
    <citation type="submission" date="2019-03" db="EMBL/GenBank/DDBJ databases">
        <title>Porphyromonas levii Isolated from the Uterus of Dairy Cows.</title>
        <authorList>
            <person name="Francis A.M."/>
        </authorList>
    </citation>
    <scope>NUCLEOTIDE SEQUENCE [LARGE SCALE GENOMIC DNA]</scope>
    <source>
        <strain evidence="4 5">AF5678</strain>
    </source>
</reference>
<feature type="compositionally biased region" description="Polar residues" evidence="2">
    <location>
        <begin position="506"/>
        <end position="522"/>
    </location>
</feature>
<dbReference type="STRING" id="1122973.GCA_000379925_00772"/>
<dbReference type="InterPro" id="IPR005653">
    <property type="entry name" value="OstA-like_N"/>
</dbReference>
<dbReference type="AlphaFoldDB" id="A0A4Y8WNX5"/>
<dbReference type="GO" id="GO:0017089">
    <property type="term" value="F:glycolipid transfer activity"/>
    <property type="evidence" value="ECO:0007669"/>
    <property type="project" value="TreeGrafter"/>
</dbReference>
<evidence type="ECO:0000256" key="2">
    <source>
        <dbReference type="SAM" id="MobiDB-lite"/>
    </source>
</evidence>
<comment type="caution">
    <text evidence="4">The sequence shown here is derived from an EMBL/GenBank/DDBJ whole genome shotgun (WGS) entry which is preliminary data.</text>
</comment>
<evidence type="ECO:0000259" key="3">
    <source>
        <dbReference type="Pfam" id="PF13100"/>
    </source>
</evidence>
<evidence type="ECO:0000256" key="1">
    <source>
        <dbReference type="ARBA" id="ARBA00022729"/>
    </source>
</evidence>
<dbReference type="PANTHER" id="PTHR36504">
    <property type="entry name" value="LIPOPOLYSACCHARIDE EXPORT SYSTEM PROTEIN LPTA"/>
    <property type="match status" value="1"/>
</dbReference>
<accession>A0A4Y8WNX5</accession>
<name>A0A4Y8WNX5_9PORP</name>
<dbReference type="InterPro" id="IPR052037">
    <property type="entry name" value="LPS_export_LptA"/>
</dbReference>
<feature type="region of interest" description="Disordered" evidence="2">
    <location>
        <begin position="504"/>
        <end position="552"/>
    </location>
</feature>
<keyword evidence="5" id="KW-1185">Reference proteome</keyword>
<dbReference type="GO" id="GO:0009279">
    <property type="term" value="C:cell outer membrane"/>
    <property type="evidence" value="ECO:0007669"/>
    <property type="project" value="TreeGrafter"/>
</dbReference>
<evidence type="ECO:0000313" key="5">
    <source>
        <dbReference type="Proteomes" id="UP000297225"/>
    </source>
</evidence>